<proteinExistence type="inferred from homology"/>
<keyword evidence="5 9" id="KW-0812">Transmembrane</keyword>
<dbReference type="Pfam" id="PF08478">
    <property type="entry name" value="POTRA_1"/>
    <property type="match status" value="1"/>
</dbReference>
<sequence length="313" mass="34315">MSSTKIKRAKAPPRRPARAPKKRKTIKTSRVNALINALPVSPQRLQKIANWTIGLSLAAVLGLAAHATGVTAKVNEEWAQAVGRVGFQVKKVEVVGADRIDRLKVYDIALAQRDRSMAAVDIAEVRHDLMRYGWIKDARVSRRLPDTLVVDIVERTPAAIWQHNNRLSLIDEKGVVLEPVSVATMPDLPLVIGPKANQRSQDLDRLLAEASSLKELLAGATWVGNRRWDLRFRSGETLSLPEGETEAKAALAKFAHMDGANRLLGRGILRFDMRDPERFVLRLPHEGQVAPAKLDDARAAVDAVAAASAAEKG</sequence>
<evidence type="ECO:0000259" key="11">
    <source>
        <dbReference type="PROSITE" id="PS51779"/>
    </source>
</evidence>
<feature type="domain" description="POTRA" evidence="11">
    <location>
        <begin position="87"/>
        <end position="155"/>
    </location>
</feature>
<comment type="similarity">
    <text evidence="9">Belongs to the FtsQ/DivIB family. FtsQ subfamily.</text>
</comment>
<evidence type="ECO:0000256" key="3">
    <source>
        <dbReference type="ARBA" id="ARBA00022519"/>
    </source>
</evidence>
<evidence type="ECO:0000256" key="7">
    <source>
        <dbReference type="ARBA" id="ARBA00023136"/>
    </source>
</evidence>
<dbReference type="InterPro" id="IPR013685">
    <property type="entry name" value="POTRA_FtsQ_type"/>
</dbReference>
<comment type="function">
    <text evidence="9">Essential cell division protein.</text>
</comment>
<dbReference type="PROSITE" id="PS51779">
    <property type="entry name" value="POTRA"/>
    <property type="match status" value="1"/>
</dbReference>
<keyword evidence="8 9" id="KW-0131">Cell cycle</keyword>
<dbReference type="EMBL" id="CP012700">
    <property type="protein sequence ID" value="ALH81177.1"/>
    <property type="molecule type" value="Genomic_DNA"/>
</dbReference>
<evidence type="ECO:0000256" key="10">
    <source>
        <dbReference type="SAM" id="MobiDB-lite"/>
    </source>
</evidence>
<comment type="subcellular location">
    <subcellularLocation>
        <location evidence="9">Cell inner membrane</location>
        <topology evidence="9">Single-pass type II membrane protein</topology>
    </subcellularLocation>
    <subcellularLocation>
        <location evidence="1">Membrane</location>
    </subcellularLocation>
    <text evidence="9">Localizes to the division septum.</text>
</comment>
<dbReference type="InterPro" id="IPR034746">
    <property type="entry name" value="POTRA"/>
</dbReference>
<gene>
    <name evidence="9" type="primary">ftsQ</name>
    <name evidence="12" type="ORF">AN936_12610</name>
</gene>
<evidence type="ECO:0000256" key="9">
    <source>
        <dbReference type="HAMAP-Rule" id="MF_00911"/>
    </source>
</evidence>
<dbReference type="InterPro" id="IPR005548">
    <property type="entry name" value="Cell_div_FtsQ/DivIB_C"/>
</dbReference>
<keyword evidence="6 9" id="KW-1133">Transmembrane helix</keyword>
<dbReference type="HAMAP" id="MF_00911">
    <property type="entry name" value="FtsQ_subfam"/>
    <property type="match status" value="1"/>
</dbReference>
<dbReference type="Proteomes" id="UP000058074">
    <property type="component" value="Chromosome"/>
</dbReference>
<evidence type="ECO:0000256" key="4">
    <source>
        <dbReference type="ARBA" id="ARBA00022618"/>
    </source>
</evidence>
<dbReference type="GO" id="GO:0005886">
    <property type="term" value="C:plasma membrane"/>
    <property type="evidence" value="ECO:0007669"/>
    <property type="project" value="UniProtKB-SubCell"/>
</dbReference>
<dbReference type="RefSeq" id="WP_054588448.1">
    <property type="nucleotide sequence ID" value="NZ_CP012700.1"/>
</dbReference>
<name>A0A0N9UZW2_SPHMC</name>
<dbReference type="PANTHER" id="PTHR35851">
    <property type="entry name" value="CELL DIVISION PROTEIN FTSQ"/>
    <property type="match status" value="1"/>
</dbReference>
<evidence type="ECO:0000256" key="5">
    <source>
        <dbReference type="ARBA" id="ARBA00022692"/>
    </source>
</evidence>
<dbReference type="InterPro" id="IPR045335">
    <property type="entry name" value="FtsQ_C_sf"/>
</dbReference>
<dbReference type="KEGG" id="smag:AN936_12610"/>
<evidence type="ECO:0000256" key="2">
    <source>
        <dbReference type="ARBA" id="ARBA00022475"/>
    </source>
</evidence>
<keyword evidence="3 9" id="KW-0997">Cell inner membrane</keyword>
<organism evidence="12 13">
    <name type="scientific">Sphingopyxis macrogoltabida</name>
    <name type="common">Sphingomonas macrogoltabidus</name>
    <dbReference type="NCBI Taxonomy" id="33050"/>
    <lineage>
        <taxon>Bacteria</taxon>
        <taxon>Pseudomonadati</taxon>
        <taxon>Pseudomonadota</taxon>
        <taxon>Alphaproteobacteria</taxon>
        <taxon>Sphingomonadales</taxon>
        <taxon>Sphingomonadaceae</taxon>
        <taxon>Sphingopyxis</taxon>
    </lineage>
</organism>
<evidence type="ECO:0000313" key="13">
    <source>
        <dbReference type="Proteomes" id="UP000058074"/>
    </source>
</evidence>
<keyword evidence="4 9" id="KW-0132">Cell division</keyword>
<dbReference type="Gene3D" id="3.10.20.310">
    <property type="entry name" value="membrane protein fhac"/>
    <property type="match status" value="1"/>
</dbReference>
<evidence type="ECO:0000313" key="12">
    <source>
        <dbReference type="EMBL" id="ALH81177.1"/>
    </source>
</evidence>
<dbReference type="GO" id="GO:0032153">
    <property type="term" value="C:cell division site"/>
    <property type="evidence" value="ECO:0007669"/>
    <property type="project" value="UniProtKB-UniRule"/>
</dbReference>
<dbReference type="InterPro" id="IPR026579">
    <property type="entry name" value="FtsQ"/>
</dbReference>
<protein>
    <recommendedName>
        <fullName evidence="9">Cell division protein FtsQ</fullName>
    </recommendedName>
</protein>
<dbReference type="PATRIC" id="fig|33050.5.peg.2602"/>
<dbReference type="GO" id="GO:0043093">
    <property type="term" value="P:FtsZ-dependent cytokinesis"/>
    <property type="evidence" value="ECO:0007669"/>
    <property type="project" value="UniProtKB-UniRule"/>
</dbReference>
<accession>A0A0N9UZW2</accession>
<evidence type="ECO:0000256" key="1">
    <source>
        <dbReference type="ARBA" id="ARBA00004370"/>
    </source>
</evidence>
<keyword evidence="2 9" id="KW-1003">Cell membrane</keyword>
<dbReference type="OrthoDB" id="9783091at2"/>
<evidence type="ECO:0000256" key="8">
    <source>
        <dbReference type="ARBA" id="ARBA00023306"/>
    </source>
</evidence>
<dbReference type="GO" id="GO:0090529">
    <property type="term" value="P:cell septum assembly"/>
    <property type="evidence" value="ECO:0007669"/>
    <property type="project" value="InterPro"/>
</dbReference>
<keyword evidence="7 9" id="KW-0472">Membrane</keyword>
<dbReference type="Pfam" id="PF03799">
    <property type="entry name" value="FtsQ_DivIB_C"/>
    <property type="match status" value="1"/>
</dbReference>
<feature type="region of interest" description="Disordered" evidence="10">
    <location>
        <begin position="1"/>
        <end position="26"/>
    </location>
</feature>
<dbReference type="AlphaFoldDB" id="A0A0N9UZW2"/>
<evidence type="ECO:0000256" key="6">
    <source>
        <dbReference type="ARBA" id="ARBA00022989"/>
    </source>
</evidence>
<dbReference type="Gene3D" id="3.40.50.11690">
    <property type="entry name" value="Cell division protein FtsQ/DivIB"/>
    <property type="match status" value="1"/>
</dbReference>
<dbReference type="PANTHER" id="PTHR35851:SF1">
    <property type="entry name" value="CELL DIVISION PROTEIN FTSQ"/>
    <property type="match status" value="1"/>
</dbReference>
<reference evidence="12 13" key="1">
    <citation type="journal article" date="2015" name="Genome Announc.">
        <title>Complete Genome Sequence of Polypropylene Glycol- and Polyethylene Glycol-Degrading Sphingopyxis macrogoltabida Strain EY-1.</title>
        <authorList>
            <person name="Ohtsubo Y."/>
            <person name="Nagata Y."/>
            <person name="Numata M."/>
            <person name="Tsuchikane K."/>
            <person name="Hosoyama A."/>
            <person name="Yamazoe A."/>
            <person name="Tsuda M."/>
            <person name="Fujita N."/>
            <person name="Kawai F."/>
        </authorList>
    </citation>
    <scope>NUCLEOTIDE SEQUENCE [LARGE SCALE GENOMIC DNA]</scope>
    <source>
        <strain evidence="12 13">EY-1</strain>
    </source>
</reference>